<evidence type="ECO:0000259" key="4">
    <source>
        <dbReference type="PROSITE" id="PS01124"/>
    </source>
</evidence>
<comment type="caution">
    <text evidence="5">The sequence shown here is derived from an EMBL/GenBank/DDBJ whole genome shotgun (WGS) entry which is preliminary data.</text>
</comment>
<dbReference type="RefSeq" id="WP_113888237.1">
    <property type="nucleotide sequence ID" value="NZ_QNRK01000005.1"/>
</dbReference>
<dbReference type="PANTHER" id="PTHR46796:SF7">
    <property type="entry name" value="ARAC FAMILY TRANSCRIPTIONAL REGULATOR"/>
    <property type="match status" value="1"/>
</dbReference>
<accession>A0A366FP59</accession>
<gene>
    <name evidence="5" type="ORF">DFR50_10574</name>
</gene>
<dbReference type="SMART" id="SM00342">
    <property type="entry name" value="HTH_ARAC"/>
    <property type="match status" value="1"/>
</dbReference>
<reference evidence="5 6" key="1">
    <citation type="submission" date="2018-06" db="EMBL/GenBank/DDBJ databases">
        <title>Genomic Encyclopedia of Type Strains, Phase IV (KMG-IV): sequencing the most valuable type-strain genomes for metagenomic binning, comparative biology and taxonomic classification.</title>
        <authorList>
            <person name="Goeker M."/>
        </authorList>
    </citation>
    <scope>NUCLEOTIDE SEQUENCE [LARGE SCALE GENOMIC DNA]</scope>
    <source>
        <strain evidence="5 6">DSM 24875</strain>
    </source>
</reference>
<evidence type="ECO:0000256" key="1">
    <source>
        <dbReference type="ARBA" id="ARBA00023015"/>
    </source>
</evidence>
<evidence type="ECO:0000313" key="5">
    <source>
        <dbReference type="EMBL" id="RBP16432.1"/>
    </source>
</evidence>
<dbReference type="GO" id="GO:0043565">
    <property type="term" value="F:sequence-specific DNA binding"/>
    <property type="evidence" value="ECO:0007669"/>
    <property type="project" value="InterPro"/>
</dbReference>
<dbReference type="PROSITE" id="PS00041">
    <property type="entry name" value="HTH_ARAC_FAMILY_1"/>
    <property type="match status" value="1"/>
</dbReference>
<name>A0A366FP59_9HYPH</name>
<dbReference type="Pfam" id="PF12852">
    <property type="entry name" value="Cupin_6"/>
    <property type="match status" value="1"/>
</dbReference>
<organism evidence="5 6">
    <name type="scientific">Roseiarcus fermentans</name>
    <dbReference type="NCBI Taxonomy" id="1473586"/>
    <lineage>
        <taxon>Bacteria</taxon>
        <taxon>Pseudomonadati</taxon>
        <taxon>Pseudomonadota</taxon>
        <taxon>Alphaproteobacteria</taxon>
        <taxon>Hyphomicrobiales</taxon>
        <taxon>Roseiarcaceae</taxon>
        <taxon>Roseiarcus</taxon>
    </lineage>
</organism>
<evidence type="ECO:0000256" key="3">
    <source>
        <dbReference type="ARBA" id="ARBA00023163"/>
    </source>
</evidence>
<dbReference type="PANTHER" id="PTHR46796">
    <property type="entry name" value="HTH-TYPE TRANSCRIPTIONAL ACTIVATOR RHAS-RELATED"/>
    <property type="match status" value="1"/>
</dbReference>
<dbReference type="PROSITE" id="PS01124">
    <property type="entry name" value="HTH_ARAC_FAMILY_2"/>
    <property type="match status" value="1"/>
</dbReference>
<dbReference type="SUPFAM" id="SSF46689">
    <property type="entry name" value="Homeodomain-like"/>
    <property type="match status" value="2"/>
</dbReference>
<dbReference type="EMBL" id="QNRK01000005">
    <property type="protein sequence ID" value="RBP16432.1"/>
    <property type="molecule type" value="Genomic_DNA"/>
</dbReference>
<dbReference type="InterPro" id="IPR032783">
    <property type="entry name" value="AraC_lig"/>
</dbReference>
<dbReference type="Gene3D" id="1.10.10.60">
    <property type="entry name" value="Homeodomain-like"/>
    <property type="match status" value="2"/>
</dbReference>
<feature type="domain" description="HTH araC/xylS-type" evidence="4">
    <location>
        <begin position="201"/>
        <end position="299"/>
    </location>
</feature>
<dbReference type="InterPro" id="IPR018060">
    <property type="entry name" value="HTH_AraC"/>
</dbReference>
<evidence type="ECO:0000256" key="2">
    <source>
        <dbReference type="ARBA" id="ARBA00023125"/>
    </source>
</evidence>
<keyword evidence="1" id="KW-0805">Transcription regulation</keyword>
<keyword evidence="2 5" id="KW-0238">DNA-binding</keyword>
<dbReference type="AlphaFoldDB" id="A0A366FP59"/>
<sequence>MDPLSQIITLLKPQAVFWRVVEAHDAWTIRFLPSDVVVFGQMIEGAARVERDDGAGLDLATGDFMLMAAPPPWTMTGGGGGAPVDFKAAIADPGLLVSAGRKGTITRFIAGNFSFAPANADLVASLMLPIAHVRATDTLVARLGALLSALGDEALADRPGRSLVLDRLLEVLLIEALRYRSSAIPGSDRGLLAGLADAKVGRALRIMHEDARRSWTVAALANAVGMSRSAFAARFTHIMGMPPIDYLANWRMTLAKAALASSNLPMTEIAEIAGYQSVSAFSTGFKRATGLSPKFYTQSLAT</sequence>
<dbReference type="InterPro" id="IPR009057">
    <property type="entry name" value="Homeodomain-like_sf"/>
</dbReference>
<dbReference type="OrthoDB" id="9783876at2"/>
<evidence type="ECO:0000313" key="6">
    <source>
        <dbReference type="Proteomes" id="UP000253529"/>
    </source>
</evidence>
<dbReference type="Proteomes" id="UP000253529">
    <property type="component" value="Unassembled WGS sequence"/>
</dbReference>
<dbReference type="GO" id="GO:0003700">
    <property type="term" value="F:DNA-binding transcription factor activity"/>
    <property type="evidence" value="ECO:0007669"/>
    <property type="project" value="InterPro"/>
</dbReference>
<dbReference type="InterPro" id="IPR018062">
    <property type="entry name" value="HTH_AraC-typ_CS"/>
</dbReference>
<keyword evidence="6" id="KW-1185">Reference proteome</keyword>
<keyword evidence="3" id="KW-0804">Transcription</keyword>
<proteinExistence type="predicted"/>
<dbReference type="InterPro" id="IPR050204">
    <property type="entry name" value="AraC_XylS_family_regulators"/>
</dbReference>
<protein>
    <submittedName>
        <fullName evidence="5">AraC-like DNA-binding protein</fullName>
    </submittedName>
</protein>
<dbReference type="Pfam" id="PF12833">
    <property type="entry name" value="HTH_18"/>
    <property type="match status" value="1"/>
</dbReference>